<dbReference type="InterPro" id="IPR051320">
    <property type="entry name" value="Viral_Replic_Matur_Polypro"/>
</dbReference>
<sequence>MKRQTGPLVKLEIGLQSEEYEFLVDTGAYKSSVLKLPGGFNVSDRKCKVEGAEINPFEVLIIEQVQVRGNFREGYVDMLYMPNLDSNLLGRDLQVQLNIAVVPEEGWMVVKMMVLKQEYERGIDERVWPEGGGQALLDIPPIEVKMKPNIPPIRRKQYPISVEGKQGLSPVLKELIKHGILELCVSPHNTPILPVKKLGGTYSLVQDLREVNKQAITRYPVVTNPYTLLSRVPSDHAWFSVVDLKDAFWACPLEKESRIYFAFE</sequence>
<evidence type="ECO:0000313" key="3">
    <source>
        <dbReference type="EMBL" id="TRZ07031.1"/>
    </source>
</evidence>
<dbReference type="Gene3D" id="2.40.70.10">
    <property type="entry name" value="Acid Proteases"/>
    <property type="match status" value="1"/>
</dbReference>
<dbReference type="PANTHER" id="PTHR33064">
    <property type="entry name" value="POL PROTEIN"/>
    <property type="match status" value="1"/>
</dbReference>
<feature type="domain" description="Retropepsins" evidence="2">
    <location>
        <begin position="6"/>
        <end position="98"/>
    </location>
</feature>
<dbReference type="InterPro" id="IPR043128">
    <property type="entry name" value="Rev_trsase/Diguanyl_cyclase"/>
</dbReference>
<proteinExistence type="predicted"/>
<keyword evidence="1" id="KW-0378">Hydrolase</keyword>
<evidence type="ECO:0000259" key="2">
    <source>
        <dbReference type="Pfam" id="PF00077"/>
    </source>
</evidence>
<dbReference type="InterPro" id="IPR018061">
    <property type="entry name" value="Retropepsins"/>
</dbReference>
<accession>A0A8K1D9E5</accession>
<evidence type="ECO:0000313" key="4">
    <source>
        <dbReference type="EMBL" id="TRZ07032.1"/>
    </source>
</evidence>
<dbReference type="AlphaFoldDB" id="A0A8K1D9E5"/>
<evidence type="ECO:0000313" key="5">
    <source>
        <dbReference type="Proteomes" id="UP000796761"/>
    </source>
</evidence>
<keyword evidence="5" id="KW-1185">Reference proteome</keyword>
<dbReference type="Pfam" id="PF00077">
    <property type="entry name" value="RVP"/>
    <property type="match status" value="1"/>
</dbReference>
<dbReference type="Gene3D" id="3.10.10.10">
    <property type="entry name" value="HIV Type 1 Reverse Transcriptase, subunit A, domain 1"/>
    <property type="match status" value="1"/>
</dbReference>
<dbReference type="OrthoDB" id="9113925at2759"/>
<name>A0A8K1D9E5_9PASS</name>
<dbReference type="SUPFAM" id="SSF50630">
    <property type="entry name" value="Acid proteases"/>
    <property type="match status" value="1"/>
</dbReference>
<protein>
    <recommendedName>
        <fullName evidence="2">Retropepsins domain-containing protein</fullName>
    </recommendedName>
</protein>
<dbReference type="Proteomes" id="UP000796761">
    <property type="component" value="Unassembled WGS sequence"/>
</dbReference>
<gene>
    <name evidence="3" type="ORF">HGM15179_020074</name>
    <name evidence="4" type="ORF">HGM15179_020075</name>
</gene>
<reference evidence="3" key="1">
    <citation type="submission" date="2019-04" db="EMBL/GenBank/DDBJ databases">
        <title>Genome assembly of Zosterops borbonicus 15179.</title>
        <authorList>
            <person name="Leroy T."/>
            <person name="Anselmetti Y."/>
            <person name="Tilak M.-K."/>
            <person name="Nabholz B."/>
        </authorList>
    </citation>
    <scope>NUCLEOTIDE SEQUENCE</scope>
    <source>
        <strain evidence="3">HGM_15179</strain>
        <tissue evidence="3">Muscle</tissue>
    </source>
</reference>
<dbReference type="Gene3D" id="3.30.70.270">
    <property type="match status" value="1"/>
</dbReference>
<evidence type="ECO:0000256" key="1">
    <source>
        <dbReference type="ARBA" id="ARBA00022801"/>
    </source>
</evidence>
<dbReference type="SUPFAM" id="SSF56672">
    <property type="entry name" value="DNA/RNA polymerases"/>
    <property type="match status" value="1"/>
</dbReference>
<dbReference type="InterPro" id="IPR021109">
    <property type="entry name" value="Peptidase_aspartic_dom_sf"/>
</dbReference>
<dbReference type="GO" id="GO:0016787">
    <property type="term" value="F:hydrolase activity"/>
    <property type="evidence" value="ECO:0007669"/>
    <property type="project" value="UniProtKB-KW"/>
</dbReference>
<dbReference type="EMBL" id="SWJQ01002013">
    <property type="protein sequence ID" value="TRZ07031.1"/>
    <property type="molecule type" value="Genomic_DNA"/>
</dbReference>
<dbReference type="EMBL" id="SWJQ01002013">
    <property type="protein sequence ID" value="TRZ07032.1"/>
    <property type="molecule type" value="Genomic_DNA"/>
</dbReference>
<comment type="caution">
    <text evidence="3">The sequence shown here is derived from an EMBL/GenBank/DDBJ whole genome shotgun (WGS) entry which is preliminary data.</text>
</comment>
<dbReference type="InterPro" id="IPR043502">
    <property type="entry name" value="DNA/RNA_pol_sf"/>
</dbReference>
<organism evidence="3 5">
    <name type="scientific">Zosterops borbonicus</name>
    <dbReference type="NCBI Taxonomy" id="364589"/>
    <lineage>
        <taxon>Eukaryota</taxon>
        <taxon>Metazoa</taxon>
        <taxon>Chordata</taxon>
        <taxon>Craniata</taxon>
        <taxon>Vertebrata</taxon>
        <taxon>Euteleostomi</taxon>
        <taxon>Archelosauria</taxon>
        <taxon>Archosauria</taxon>
        <taxon>Dinosauria</taxon>
        <taxon>Saurischia</taxon>
        <taxon>Theropoda</taxon>
        <taxon>Coelurosauria</taxon>
        <taxon>Aves</taxon>
        <taxon>Neognathae</taxon>
        <taxon>Neoaves</taxon>
        <taxon>Telluraves</taxon>
        <taxon>Australaves</taxon>
        <taxon>Passeriformes</taxon>
        <taxon>Sylvioidea</taxon>
        <taxon>Zosteropidae</taxon>
        <taxon>Zosterops</taxon>
    </lineage>
</organism>
<dbReference type="PANTHER" id="PTHR33064:SF37">
    <property type="entry name" value="RIBONUCLEASE H"/>
    <property type="match status" value="1"/>
</dbReference>